<dbReference type="EMBL" id="AP017312">
    <property type="protein sequence ID" value="BAU28680.1"/>
    <property type="molecule type" value="Genomic_DNA"/>
</dbReference>
<dbReference type="Pfam" id="PF04402">
    <property type="entry name" value="SIMPL"/>
    <property type="match status" value="1"/>
</dbReference>
<dbReference type="PANTHER" id="PTHR34387:SF1">
    <property type="entry name" value="PERIPLASMIC IMMUNOGENIC PROTEIN"/>
    <property type="match status" value="1"/>
</dbReference>
<dbReference type="Gene3D" id="3.30.110.170">
    <property type="entry name" value="Protein of unknown function (DUF541), domain 1"/>
    <property type="match status" value="1"/>
</dbReference>
<gene>
    <name evidence="1" type="ORF">CB4_02855</name>
</gene>
<dbReference type="OrthoDB" id="1682722at2"/>
<dbReference type="InterPro" id="IPR052022">
    <property type="entry name" value="26kDa_periplasmic_antigen"/>
</dbReference>
<dbReference type="GO" id="GO:0006974">
    <property type="term" value="P:DNA damage response"/>
    <property type="evidence" value="ECO:0007669"/>
    <property type="project" value="TreeGrafter"/>
</dbReference>
<dbReference type="PANTHER" id="PTHR34387">
    <property type="entry name" value="SLR1258 PROTEIN"/>
    <property type="match status" value="1"/>
</dbReference>
<evidence type="ECO:0000313" key="2">
    <source>
        <dbReference type="Proteomes" id="UP000217696"/>
    </source>
</evidence>
<organism evidence="1 2">
    <name type="scientific">Aneurinibacillus soli</name>
    <dbReference type="NCBI Taxonomy" id="1500254"/>
    <lineage>
        <taxon>Bacteria</taxon>
        <taxon>Bacillati</taxon>
        <taxon>Bacillota</taxon>
        <taxon>Bacilli</taxon>
        <taxon>Bacillales</taxon>
        <taxon>Paenibacillaceae</taxon>
        <taxon>Aneurinibacillus group</taxon>
        <taxon>Aneurinibacillus</taxon>
    </lineage>
</organism>
<dbReference type="Gene3D" id="3.30.70.2970">
    <property type="entry name" value="Protein of unknown function (DUF541), domain 2"/>
    <property type="match status" value="1"/>
</dbReference>
<reference evidence="1 2" key="1">
    <citation type="submission" date="2015-12" db="EMBL/GenBank/DDBJ databases">
        <title>Genome sequence of Aneurinibacillus soli.</title>
        <authorList>
            <person name="Lee J.S."/>
            <person name="Lee K.C."/>
            <person name="Kim K.K."/>
            <person name="Lee B.W."/>
        </authorList>
    </citation>
    <scope>NUCLEOTIDE SEQUENCE [LARGE SCALE GENOMIC DNA]</scope>
    <source>
        <strain evidence="1 2">CB4</strain>
    </source>
</reference>
<accession>A0A0U4WJG5</accession>
<keyword evidence="2" id="KW-1185">Reference proteome</keyword>
<dbReference type="AlphaFoldDB" id="A0A0U4WJG5"/>
<dbReference type="Proteomes" id="UP000217696">
    <property type="component" value="Chromosome"/>
</dbReference>
<protein>
    <submittedName>
        <fullName evidence="1">26 kDa periplasmic immunogenic protein</fullName>
    </submittedName>
</protein>
<evidence type="ECO:0000313" key="1">
    <source>
        <dbReference type="EMBL" id="BAU28680.1"/>
    </source>
</evidence>
<dbReference type="KEGG" id="asoc:CB4_02855"/>
<dbReference type="InterPro" id="IPR007497">
    <property type="entry name" value="SIMPL/DUF541"/>
</dbReference>
<name>A0A0U4WJG5_9BACL</name>
<dbReference type="RefSeq" id="WP_096466414.1">
    <property type="nucleotide sequence ID" value="NZ_AP017312.1"/>
</dbReference>
<proteinExistence type="predicted"/>
<sequence>MNQKKFGKALLCVPLLSAWLLAYTPASAHAESTTAVAHTITVTGKGEIRVKPDTAYIQLGLTTTGKTAREAQQKNAAGFESIRKALATFKIAETDIQTVRYSTSPDYSWEDNKQTLKGYQVEQMVSIKYRDLNRVGELLDQATAAGANRIDNVTFTSEKLDTYRMDATDRAIDNARLKADRMATRAGVKINTILAISDGSTPSVIYPIRNTEVMAASMKDAASPSSQLSPGELVIEDYVTVTYGY</sequence>